<feature type="transmembrane region" description="Helical" evidence="1">
    <location>
        <begin position="199"/>
        <end position="220"/>
    </location>
</feature>
<dbReference type="Proteomes" id="UP000000591">
    <property type="component" value="Chromosome VI"/>
</dbReference>
<dbReference type="HOGENOM" id="CLU_1170423_0_0_1"/>
<gene>
    <name evidence="2" type="ORF">AGOS_AFL233C</name>
</gene>
<keyword evidence="3" id="KW-1185">Reference proteome</keyword>
<organism evidence="2 3">
    <name type="scientific">Eremothecium gossypii (strain ATCC 10895 / CBS 109.51 / FGSC 9923 / NRRL Y-1056)</name>
    <name type="common">Yeast</name>
    <name type="synonym">Ashbya gossypii</name>
    <dbReference type="NCBI Taxonomy" id="284811"/>
    <lineage>
        <taxon>Eukaryota</taxon>
        <taxon>Fungi</taxon>
        <taxon>Dikarya</taxon>
        <taxon>Ascomycota</taxon>
        <taxon>Saccharomycotina</taxon>
        <taxon>Saccharomycetes</taxon>
        <taxon>Saccharomycetales</taxon>
        <taxon>Saccharomycetaceae</taxon>
        <taxon>Eremothecium</taxon>
    </lineage>
</organism>
<dbReference type="KEGG" id="ago:AGOS_AFL233C"/>
<dbReference type="AlphaFoldDB" id="Q755P6"/>
<dbReference type="RefSeq" id="NP_985317.1">
    <property type="nucleotide sequence ID" value="NM_210671.1"/>
</dbReference>
<accession>Q755P6</accession>
<dbReference type="OrthoDB" id="10424869at2759"/>
<keyword evidence="1" id="KW-0812">Transmembrane</keyword>
<sequence>MLARKAARRLRGAVATIAVRRRRGLQLAAACSVLSSCVMAACFMFRLYACMREHSARTGIALREHGGHVGADTEGLYAAAGPATILQANANFMAHSSFLKAEMTSLLLLQLSHAILAVRTIEFFAGPASVPQCFVMVELLLVFGLMALWVSLYMQFACLVLHGDSTWRAYAILESATHLALSLFRCMDRWPLLKIEYMLVLLMFGTPVVLTCLTCVALLVRCGESSNAPAPRACAAR</sequence>
<evidence type="ECO:0000313" key="2">
    <source>
        <dbReference type="EMBL" id="AAS53141.1"/>
    </source>
</evidence>
<evidence type="ECO:0000313" key="3">
    <source>
        <dbReference type="Proteomes" id="UP000000591"/>
    </source>
</evidence>
<evidence type="ECO:0000256" key="1">
    <source>
        <dbReference type="SAM" id="Phobius"/>
    </source>
</evidence>
<feature type="transmembrane region" description="Helical" evidence="1">
    <location>
        <begin position="27"/>
        <end position="49"/>
    </location>
</feature>
<reference evidence="2 3" key="1">
    <citation type="journal article" date="2004" name="Science">
        <title>The Ashbya gossypii genome as a tool for mapping the ancient Saccharomyces cerevisiae genome.</title>
        <authorList>
            <person name="Dietrich F.S."/>
            <person name="Voegeli S."/>
            <person name="Brachat S."/>
            <person name="Lerch A."/>
            <person name="Gates K."/>
            <person name="Steiner S."/>
            <person name="Mohr C."/>
            <person name="Pohlmann R."/>
            <person name="Luedi P."/>
            <person name="Choi S."/>
            <person name="Wing R.A."/>
            <person name="Flavier A."/>
            <person name="Gaffney T.D."/>
            <person name="Philippsen P."/>
        </authorList>
    </citation>
    <scope>NUCLEOTIDE SEQUENCE [LARGE SCALE GENOMIC DNA]</scope>
    <source>
        <strain evidence="3">ATCC 10895 / CBS 109.51 / FGSC 9923 / NRRL Y-1056</strain>
    </source>
</reference>
<protein>
    <submittedName>
        <fullName evidence="2">AFL233Cp</fullName>
    </submittedName>
</protein>
<feature type="transmembrane region" description="Helical" evidence="1">
    <location>
        <begin position="133"/>
        <end position="155"/>
    </location>
</feature>
<name>Q755P6_EREGS</name>
<dbReference type="EMBL" id="AE016819">
    <property type="protein sequence ID" value="AAS53141.1"/>
    <property type="molecule type" value="Genomic_DNA"/>
</dbReference>
<dbReference type="GeneID" id="4621545"/>
<proteinExistence type="predicted"/>
<dbReference type="InParanoid" id="Q755P6"/>
<keyword evidence="1" id="KW-0472">Membrane</keyword>
<reference evidence="3" key="2">
    <citation type="journal article" date="2013" name="G3 (Bethesda)">
        <title>Genomes of Ashbya fungi isolated from insects reveal four mating-type loci, numerous translocations, lack of transposons, and distinct gene duplications.</title>
        <authorList>
            <person name="Dietrich F.S."/>
            <person name="Voegeli S."/>
            <person name="Kuo S."/>
            <person name="Philippsen P."/>
        </authorList>
    </citation>
    <scope>GENOME REANNOTATION</scope>
    <source>
        <strain evidence="3">ATCC 10895 / CBS 109.51 / FGSC 9923 / NRRL Y-1056</strain>
    </source>
</reference>
<keyword evidence="1" id="KW-1133">Transmembrane helix</keyword>